<evidence type="ECO:0008006" key="4">
    <source>
        <dbReference type="Google" id="ProtNLM"/>
    </source>
</evidence>
<evidence type="ECO:0000313" key="3">
    <source>
        <dbReference type="Proteomes" id="UP000245412"/>
    </source>
</evidence>
<keyword evidence="1" id="KW-1133">Transmembrane helix</keyword>
<dbReference type="RefSeq" id="WP_109624309.1">
    <property type="nucleotide sequence ID" value="NZ_JANKBI010000001.1"/>
</dbReference>
<protein>
    <recommendedName>
        <fullName evidence="4">Amino acid permease</fullName>
    </recommendedName>
</protein>
<organism evidence="2 3">
    <name type="scientific">Murimonas intestini</name>
    <dbReference type="NCBI Taxonomy" id="1337051"/>
    <lineage>
        <taxon>Bacteria</taxon>
        <taxon>Bacillati</taxon>
        <taxon>Bacillota</taxon>
        <taxon>Clostridia</taxon>
        <taxon>Lachnospirales</taxon>
        <taxon>Lachnospiraceae</taxon>
        <taxon>Murimonas</taxon>
    </lineage>
</organism>
<keyword evidence="1" id="KW-0472">Membrane</keyword>
<keyword evidence="3" id="KW-1185">Reference proteome</keyword>
<gene>
    <name evidence="2" type="ORF">C7383_101234</name>
</gene>
<sequence length="94" mass="10770">MPTIVSIIITVIITLSITVTQKYLGTRKYWQLGAVIPIISAIIMSILFYTMNVKLTAKTIVPCVIILVLELFIWLDSRKGYRQKELNRMKAKDI</sequence>
<name>A0AB73T9U6_9FIRM</name>
<feature type="transmembrane region" description="Helical" evidence="1">
    <location>
        <begin position="55"/>
        <end position="75"/>
    </location>
</feature>
<evidence type="ECO:0000313" key="2">
    <source>
        <dbReference type="EMBL" id="PWJ78864.1"/>
    </source>
</evidence>
<proteinExistence type="predicted"/>
<feature type="transmembrane region" description="Helical" evidence="1">
    <location>
        <begin position="29"/>
        <end position="49"/>
    </location>
</feature>
<comment type="caution">
    <text evidence="2">The sequence shown here is derived from an EMBL/GenBank/DDBJ whole genome shotgun (WGS) entry which is preliminary data.</text>
</comment>
<dbReference type="AlphaFoldDB" id="A0AB73T9U6"/>
<keyword evidence="1" id="KW-0812">Transmembrane</keyword>
<evidence type="ECO:0000256" key="1">
    <source>
        <dbReference type="SAM" id="Phobius"/>
    </source>
</evidence>
<accession>A0AB73T9U6</accession>
<dbReference type="EMBL" id="QGGY01000001">
    <property type="protein sequence ID" value="PWJ78864.1"/>
    <property type="molecule type" value="Genomic_DNA"/>
</dbReference>
<dbReference type="Proteomes" id="UP000245412">
    <property type="component" value="Unassembled WGS sequence"/>
</dbReference>
<reference evidence="2 3" key="1">
    <citation type="submission" date="2018-05" db="EMBL/GenBank/DDBJ databases">
        <authorList>
            <person name="Goeker M."/>
            <person name="Huntemann M."/>
            <person name="Clum A."/>
            <person name="Pillay M."/>
            <person name="Palaniappan K."/>
            <person name="Varghese N."/>
            <person name="Mikhailova N."/>
            <person name="Stamatis D."/>
            <person name="Reddy T."/>
            <person name="Daum C."/>
            <person name="Shapiro N."/>
            <person name="Ivanova N."/>
            <person name="Kyrpides N."/>
            <person name="Woyke T."/>
        </authorList>
    </citation>
    <scope>NUCLEOTIDE SEQUENCE [LARGE SCALE GENOMIC DNA]</scope>
    <source>
        <strain evidence="2 3">DSM 26524</strain>
    </source>
</reference>
<feature type="transmembrane region" description="Helical" evidence="1">
    <location>
        <begin position="6"/>
        <end position="24"/>
    </location>
</feature>